<sequence length="68" mass="6991">MSQRMTVSGMSCDGCEVSVEESLTAVSGVTGVEVDRTTETAIIEGSATVDELVAAIEEAGYEATDAET</sequence>
<dbReference type="AlphaFoldDB" id="A0A4S3TN70"/>
<evidence type="ECO:0000313" key="2">
    <source>
        <dbReference type="EMBL" id="THE63998.1"/>
    </source>
</evidence>
<dbReference type="CDD" id="cd00371">
    <property type="entry name" value="HMA"/>
    <property type="match status" value="1"/>
</dbReference>
<dbReference type="Pfam" id="PF00403">
    <property type="entry name" value="HMA"/>
    <property type="match status" value="1"/>
</dbReference>
<comment type="caution">
    <text evidence="2">The sequence shown here is derived from an EMBL/GenBank/DDBJ whole genome shotgun (WGS) entry which is preliminary data.</text>
</comment>
<accession>A0A4S3TN70</accession>
<feature type="domain" description="HMA" evidence="1">
    <location>
        <begin position="1"/>
        <end position="64"/>
    </location>
</feature>
<proteinExistence type="predicted"/>
<dbReference type="GO" id="GO:0046872">
    <property type="term" value="F:metal ion binding"/>
    <property type="evidence" value="ECO:0007669"/>
    <property type="project" value="InterPro"/>
</dbReference>
<name>A0A4S3TN70_9EURY</name>
<dbReference type="Proteomes" id="UP000318864">
    <property type="component" value="Unassembled WGS sequence"/>
</dbReference>
<gene>
    <name evidence="2" type="ORF">D8Y22_15215</name>
</gene>
<evidence type="ECO:0000313" key="3">
    <source>
        <dbReference type="Proteomes" id="UP000318864"/>
    </source>
</evidence>
<dbReference type="InterPro" id="IPR036163">
    <property type="entry name" value="HMA_dom_sf"/>
</dbReference>
<dbReference type="Gene3D" id="3.30.70.100">
    <property type="match status" value="1"/>
</dbReference>
<dbReference type="RefSeq" id="WP_141465540.1">
    <property type="nucleotide sequence ID" value="NZ_RBZW01000045.1"/>
</dbReference>
<dbReference type="EMBL" id="RBZW01000045">
    <property type="protein sequence ID" value="THE63998.1"/>
    <property type="molecule type" value="Genomic_DNA"/>
</dbReference>
<organism evidence="2 3">
    <name type="scientific">Salinadaptatus halalkaliphilus</name>
    <dbReference type="NCBI Taxonomy" id="2419781"/>
    <lineage>
        <taxon>Archaea</taxon>
        <taxon>Methanobacteriati</taxon>
        <taxon>Methanobacteriota</taxon>
        <taxon>Stenosarchaea group</taxon>
        <taxon>Halobacteria</taxon>
        <taxon>Halobacteriales</taxon>
        <taxon>Natrialbaceae</taxon>
        <taxon>Salinadaptatus</taxon>
    </lineage>
</organism>
<protein>
    <submittedName>
        <fullName evidence="2">Heavy-metal-associated domain-containing protein</fullName>
    </submittedName>
</protein>
<dbReference type="OrthoDB" id="44171at2157"/>
<dbReference type="InterPro" id="IPR006121">
    <property type="entry name" value="HMA_dom"/>
</dbReference>
<dbReference type="PROSITE" id="PS50846">
    <property type="entry name" value="HMA_2"/>
    <property type="match status" value="1"/>
</dbReference>
<evidence type="ECO:0000259" key="1">
    <source>
        <dbReference type="PROSITE" id="PS50846"/>
    </source>
</evidence>
<keyword evidence="3" id="KW-1185">Reference proteome</keyword>
<dbReference type="SUPFAM" id="SSF55008">
    <property type="entry name" value="HMA, heavy metal-associated domain"/>
    <property type="match status" value="1"/>
</dbReference>
<reference evidence="2 3" key="1">
    <citation type="submission" date="2018-10" db="EMBL/GenBank/DDBJ databases">
        <title>Natronolimnobius sp. XQ-INN 246 isolated from Inner Mongolia Autonomous Region of China.</title>
        <authorList>
            <person name="Xue Q."/>
        </authorList>
    </citation>
    <scope>NUCLEOTIDE SEQUENCE [LARGE SCALE GENOMIC DNA]</scope>
    <source>
        <strain evidence="2 3">XQ-INN 246</strain>
    </source>
</reference>